<sequence>MSLGYGCRSGSRYTAGPINIMSLPGRGRGIVALAPIKQGECVL</sequence>
<evidence type="ECO:0000313" key="1">
    <source>
        <dbReference type="EMBL" id="GCA64314.1"/>
    </source>
</evidence>
<keyword evidence="2" id="KW-1185">Reference proteome</keyword>
<name>A0A391NSM1_9EUKA</name>
<accession>A0A391NSM1</accession>
<reference evidence="1 2" key="1">
    <citation type="journal article" date="2018" name="PLoS ONE">
        <title>The draft genome of Kipferlia bialata reveals reductive genome evolution in fornicate parasites.</title>
        <authorList>
            <person name="Tanifuji G."/>
            <person name="Takabayashi S."/>
            <person name="Kume K."/>
            <person name="Takagi M."/>
            <person name="Nakayama T."/>
            <person name="Kamikawa R."/>
            <person name="Inagaki Y."/>
            <person name="Hashimoto T."/>
        </authorList>
    </citation>
    <scope>NUCLEOTIDE SEQUENCE [LARGE SCALE GENOMIC DNA]</scope>
    <source>
        <strain evidence="1">NY0173</strain>
    </source>
</reference>
<dbReference type="Proteomes" id="UP000265618">
    <property type="component" value="Unassembled WGS sequence"/>
</dbReference>
<evidence type="ECO:0000313" key="2">
    <source>
        <dbReference type="Proteomes" id="UP000265618"/>
    </source>
</evidence>
<dbReference type="EMBL" id="BDIP01006849">
    <property type="protein sequence ID" value="GCA64314.1"/>
    <property type="molecule type" value="Genomic_DNA"/>
</dbReference>
<protein>
    <submittedName>
        <fullName evidence="1">Uncharacterized protein</fullName>
    </submittedName>
</protein>
<proteinExistence type="predicted"/>
<gene>
    <name evidence="1" type="ORF">KIPB_013897</name>
</gene>
<comment type="caution">
    <text evidence="1">The sequence shown here is derived from an EMBL/GenBank/DDBJ whole genome shotgun (WGS) entry which is preliminary data.</text>
</comment>
<organism evidence="1 2">
    <name type="scientific">Kipferlia bialata</name>
    <dbReference type="NCBI Taxonomy" id="797122"/>
    <lineage>
        <taxon>Eukaryota</taxon>
        <taxon>Metamonada</taxon>
        <taxon>Carpediemonas-like organisms</taxon>
        <taxon>Kipferlia</taxon>
    </lineage>
</organism>
<feature type="non-terminal residue" evidence="1">
    <location>
        <position position="43"/>
    </location>
</feature>
<dbReference type="AlphaFoldDB" id="A0A391NSM1"/>